<sequence length="134" mass="15787">MHCKKSYSAMQLNACCQKLPKSLRIGIYRFTIPKLRVLEDGLSKITEAEFRDAAKNNAIKHASVLRTDEGYLFVVELSWKEGMYTLYTFRNRPRTWVSLDRMMRYFEKNELNVKAITLQWNPKETGSSRINEEE</sequence>
<dbReference type="EMBL" id="JPGG01000012">
    <property type="protein sequence ID" value="KGC20250.1"/>
    <property type="molecule type" value="Genomic_DNA"/>
</dbReference>
<name>A0AAW3F9J7_BURGA</name>
<accession>A0AAW3F9J7</accession>
<protein>
    <submittedName>
        <fullName evidence="1">Uncharacterized protein</fullName>
    </submittedName>
</protein>
<reference evidence="1 2" key="1">
    <citation type="submission" date="2014-04" db="EMBL/GenBank/DDBJ databases">
        <authorList>
            <person name="Bishop-Lilly K.A."/>
            <person name="Broomall S.M."/>
            <person name="Chain P.S."/>
            <person name="Chertkov O."/>
            <person name="Coyne S.R."/>
            <person name="Daligault H.E."/>
            <person name="Davenport K.W."/>
            <person name="Erkkila T."/>
            <person name="Frey K.G."/>
            <person name="Gibbons H.S."/>
            <person name="Gu W."/>
            <person name="Jaissle J."/>
            <person name="Johnson S.L."/>
            <person name="Koroleva G.I."/>
            <person name="Ladner J.T."/>
            <person name="Lo C.-C."/>
            <person name="Minogue T.D."/>
            <person name="Munk C."/>
            <person name="Palacios G.F."/>
            <person name="Redden C.L."/>
            <person name="Rosenzweig C.N."/>
            <person name="Scholz M.B."/>
            <person name="Teshima H."/>
            <person name="Xu Y."/>
        </authorList>
    </citation>
    <scope>NUCLEOTIDE SEQUENCE [LARGE SCALE GENOMIC DNA]</scope>
    <source>
        <strain evidence="2">gladioli</strain>
    </source>
</reference>
<organism evidence="1 2">
    <name type="scientific">Burkholderia gladioli</name>
    <name type="common">Pseudomonas marginata</name>
    <name type="synonym">Phytomonas marginata</name>
    <dbReference type="NCBI Taxonomy" id="28095"/>
    <lineage>
        <taxon>Bacteria</taxon>
        <taxon>Pseudomonadati</taxon>
        <taxon>Pseudomonadota</taxon>
        <taxon>Betaproteobacteria</taxon>
        <taxon>Burkholderiales</taxon>
        <taxon>Burkholderiaceae</taxon>
        <taxon>Burkholderia</taxon>
    </lineage>
</organism>
<evidence type="ECO:0000313" key="1">
    <source>
        <dbReference type="EMBL" id="KGC20250.1"/>
    </source>
</evidence>
<evidence type="ECO:0000313" key="2">
    <source>
        <dbReference type="Proteomes" id="UP000029590"/>
    </source>
</evidence>
<dbReference type="AlphaFoldDB" id="A0AAW3F9J7"/>
<proteinExistence type="predicted"/>
<gene>
    <name evidence="1" type="ORF">DM48_7904</name>
</gene>
<comment type="caution">
    <text evidence="1">The sequence shown here is derived from an EMBL/GenBank/DDBJ whole genome shotgun (WGS) entry which is preliminary data.</text>
</comment>
<dbReference type="Proteomes" id="UP000029590">
    <property type="component" value="Unassembled WGS sequence"/>
</dbReference>